<accession>A0A6A5WY74</accession>
<organism evidence="1 2">
    <name type="scientific">Amniculicola lignicola CBS 123094</name>
    <dbReference type="NCBI Taxonomy" id="1392246"/>
    <lineage>
        <taxon>Eukaryota</taxon>
        <taxon>Fungi</taxon>
        <taxon>Dikarya</taxon>
        <taxon>Ascomycota</taxon>
        <taxon>Pezizomycotina</taxon>
        <taxon>Dothideomycetes</taxon>
        <taxon>Pleosporomycetidae</taxon>
        <taxon>Pleosporales</taxon>
        <taxon>Amniculicolaceae</taxon>
        <taxon>Amniculicola</taxon>
    </lineage>
</organism>
<gene>
    <name evidence="1" type="ORF">P154DRAFT_569944</name>
</gene>
<name>A0A6A5WY74_9PLEO</name>
<reference evidence="1" key="1">
    <citation type="journal article" date="2020" name="Stud. Mycol.">
        <title>101 Dothideomycetes genomes: a test case for predicting lifestyles and emergence of pathogens.</title>
        <authorList>
            <person name="Haridas S."/>
            <person name="Albert R."/>
            <person name="Binder M."/>
            <person name="Bloem J."/>
            <person name="Labutti K."/>
            <person name="Salamov A."/>
            <person name="Andreopoulos B."/>
            <person name="Baker S."/>
            <person name="Barry K."/>
            <person name="Bills G."/>
            <person name="Bluhm B."/>
            <person name="Cannon C."/>
            <person name="Castanera R."/>
            <person name="Culley D."/>
            <person name="Daum C."/>
            <person name="Ezra D."/>
            <person name="Gonzalez J."/>
            <person name="Henrissat B."/>
            <person name="Kuo A."/>
            <person name="Liang C."/>
            <person name="Lipzen A."/>
            <person name="Lutzoni F."/>
            <person name="Magnuson J."/>
            <person name="Mondo S."/>
            <person name="Nolan M."/>
            <person name="Ohm R."/>
            <person name="Pangilinan J."/>
            <person name="Park H.-J."/>
            <person name="Ramirez L."/>
            <person name="Alfaro M."/>
            <person name="Sun H."/>
            <person name="Tritt A."/>
            <person name="Yoshinaga Y."/>
            <person name="Zwiers L.-H."/>
            <person name="Turgeon B."/>
            <person name="Goodwin S."/>
            <person name="Spatafora J."/>
            <person name="Crous P."/>
            <person name="Grigoriev I."/>
        </authorList>
    </citation>
    <scope>NUCLEOTIDE SEQUENCE</scope>
    <source>
        <strain evidence="1">CBS 123094</strain>
    </source>
</reference>
<dbReference type="Proteomes" id="UP000799779">
    <property type="component" value="Unassembled WGS sequence"/>
</dbReference>
<dbReference type="AlphaFoldDB" id="A0A6A5WY74"/>
<evidence type="ECO:0000313" key="2">
    <source>
        <dbReference type="Proteomes" id="UP000799779"/>
    </source>
</evidence>
<evidence type="ECO:0000313" key="1">
    <source>
        <dbReference type="EMBL" id="KAF2006557.1"/>
    </source>
</evidence>
<dbReference type="EMBL" id="ML977559">
    <property type="protein sequence ID" value="KAF2006557.1"/>
    <property type="molecule type" value="Genomic_DNA"/>
</dbReference>
<protein>
    <submittedName>
        <fullName evidence="1">Uncharacterized protein</fullName>
    </submittedName>
</protein>
<proteinExistence type="predicted"/>
<sequence>MQVYDKTVLFKAEKRTNSPGYALYYSRVFKHTKKVNISSDEPINGIRLRLGLLFLCHKASASASDWPINGSKINEKSWFFSSRLPNLGEEATPRKGVGNAQRIPDGRLVIAPDPDGDQRLFHKTVGYGKGSSHVDSAISNASDEDLFSLIEDLHYEDAPEQASGEAFSSTHTS</sequence>
<dbReference type="OrthoDB" id="3796275at2759"/>
<keyword evidence="2" id="KW-1185">Reference proteome</keyword>